<evidence type="ECO:0000256" key="2">
    <source>
        <dbReference type="ARBA" id="ARBA00022989"/>
    </source>
</evidence>
<feature type="transmembrane region" description="Helical" evidence="4">
    <location>
        <begin position="256"/>
        <end position="273"/>
    </location>
</feature>
<name>A0A921TE67_9RHOB</name>
<comment type="caution">
    <text evidence="5">The sequence shown here is derived from an EMBL/GenBank/DDBJ whole genome shotgun (WGS) entry which is preliminary data.</text>
</comment>
<sequence length="437" mass="44352">MAWGGGSFEETIFEALVDDPDGDGELDPRAAEHEPGNFLRHLGALSLSKLADGLLDPKLVLSWLLTSLGAGAFWVGLLVPIREAGALLPQLFTAPRIHAMARRKWAWATGSAVQGAAAAGIALAGLTLGGPLAGGAICAMLAMLALARSVCSVSYKDVLGKTVGRARRGTATGFASSLASVGVILFALALMSGLAERRTLVIAAITLAALAWLGAGAIFSMLREPPTPRSPGKPALGQLALLGEDPQLARFIATRGLLTGTALAPPYLVVLASDAGGGAFTRLGALVLASSAASFVSSYIWGRLSDRSSRAVLRLAGLAGALAIGAALVLDAAGLSGNAWALPGVLFVLMVAYHGVRQGRSTYLVDMAPKDMRPAYTAVSNTVIGVLLLGAGVFGALAAVAGAQATLALFAIMCLAATWIGRGLAQVEQGLGGAAQE</sequence>
<dbReference type="OrthoDB" id="1117124at2"/>
<keyword evidence="3 4" id="KW-0472">Membrane</keyword>
<dbReference type="AlphaFoldDB" id="A0A921TE67"/>
<keyword evidence="6" id="KW-1185">Reference proteome</keyword>
<feature type="transmembrane region" description="Helical" evidence="4">
    <location>
        <begin position="403"/>
        <end position="421"/>
    </location>
</feature>
<dbReference type="InterPro" id="IPR052528">
    <property type="entry name" value="Sugar_transport-like"/>
</dbReference>
<dbReference type="EMBL" id="APKE01000010">
    <property type="protein sequence ID" value="KAF0676992.1"/>
    <property type="molecule type" value="Genomic_DNA"/>
</dbReference>
<evidence type="ECO:0000256" key="3">
    <source>
        <dbReference type="ARBA" id="ARBA00023136"/>
    </source>
</evidence>
<feature type="transmembrane region" description="Helical" evidence="4">
    <location>
        <begin position="172"/>
        <end position="194"/>
    </location>
</feature>
<reference evidence="5" key="1">
    <citation type="submission" date="2013-03" db="EMBL/GenBank/DDBJ databases">
        <title>Genome Sequence of the Profundibacterium mesophilum strain KAUST100406-0324T from Red Sea, a novel genus in the family Rhodobacteraceae.</title>
        <authorList>
            <person name="Essack M."/>
            <person name="Alam I."/>
            <person name="Lafi F."/>
            <person name="Alawi W."/>
            <person name="Kamanu F."/>
            <person name="Al-Suwailem A."/>
            <person name="Lee O.O."/>
            <person name="Xu Y."/>
            <person name="Bajic V."/>
            <person name="Qian P.-Y."/>
            <person name="Archer J."/>
        </authorList>
    </citation>
    <scope>NUCLEOTIDE SEQUENCE</scope>
    <source>
        <strain evidence="5">KAUST100406-0324</strain>
    </source>
</reference>
<feature type="transmembrane region" description="Helical" evidence="4">
    <location>
        <begin position="132"/>
        <end position="151"/>
    </location>
</feature>
<feature type="transmembrane region" description="Helical" evidence="4">
    <location>
        <begin position="105"/>
        <end position="126"/>
    </location>
</feature>
<accession>A0A921TE67</accession>
<dbReference type="GO" id="GO:0022857">
    <property type="term" value="F:transmembrane transporter activity"/>
    <property type="evidence" value="ECO:0007669"/>
    <property type="project" value="InterPro"/>
</dbReference>
<dbReference type="Proteomes" id="UP000698242">
    <property type="component" value="Unassembled WGS sequence"/>
</dbReference>
<keyword evidence="1 4" id="KW-0812">Transmembrane</keyword>
<feature type="transmembrane region" description="Helical" evidence="4">
    <location>
        <begin position="339"/>
        <end position="356"/>
    </location>
</feature>
<evidence type="ECO:0000256" key="1">
    <source>
        <dbReference type="ARBA" id="ARBA00022692"/>
    </source>
</evidence>
<protein>
    <recommendedName>
        <fullName evidence="7">MFS transporter</fullName>
    </recommendedName>
</protein>
<feature type="transmembrane region" description="Helical" evidence="4">
    <location>
        <begin position="279"/>
        <end position="300"/>
    </location>
</feature>
<feature type="transmembrane region" description="Helical" evidence="4">
    <location>
        <begin position="60"/>
        <end position="81"/>
    </location>
</feature>
<keyword evidence="2 4" id="KW-1133">Transmembrane helix</keyword>
<dbReference type="Gene3D" id="1.20.1250.20">
    <property type="entry name" value="MFS general substrate transporter like domains"/>
    <property type="match status" value="1"/>
</dbReference>
<feature type="transmembrane region" description="Helical" evidence="4">
    <location>
        <begin position="200"/>
        <end position="222"/>
    </location>
</feature>
<feature type="transmembrane region" description="Helical" evidence="4">
    <location>
        <begin position="312"/>
        <end position="333"/>
    </location>
</feature>
<evidence type="ECO:0000313" key="6">
    <source>
        <dbReference type="Proteomes" id="UP000698242"/>
    </source>
</evidence>
<dbReference type="Pfam" id="PF07690">
    <property type="entry name" value="MFS_1"/>
    <property type="match status" value="1"/>
</dbReference>
<dbReference type="PANTHER" id="PTHR23526">
    <property type="entry name" value="INTEGRAL MEMBRANE TRANSPORT PROTEIN-RELATED"/>
    <property type="match status" value="1"/>
</dbReference>
<dbReference type="InterPro" id="IPR036259">
    <property type="entry name" value="MFS_trans_sf"/>
</dbReference>
<proteinExistence type="predicted"/>
<evidence type="ECO:0008006" key="7">
    <source>
        <dbReference type="Google" id="ProtNLM"/>
    </source>
</evidence>
<dbReference type="PANTHER" id="PTHR23526:SF4">
    <property type="entry name" value="INTEGRAL MEMBRANE TRANSPORT PROTEIN"/>
    <property type="match status" value="1"/>
</dbReference>
<dbReference type="SUPFAM" id="SSF103473">
    <property type="entry name" value="MFS general substrate transporter"/>
    <property type="match status" value="1"/>
</dbReference>
<dbReference type="RefSeq" id="WP_159964203.1">
    <property type="nucleotide sequence ID" value="NZ_APKE01000010.1"/>
</dbReference>
<gene>
    <name evidence="5" type="ORF">PMES_00789</name>
</gene>
<evidence type="ECO:0000256" key="4">
    <source>
        <dbReference type="SAM" id="Phobius"/>
    </source>
</evidence>
<dbReference type="InterPro" id="IPR011701">
    <property type="entry name" value="MFS"/>
</dbReference>
<evidence type="ECO:0000313" key="5">
    <source>
        <dbReference type="EMBL" id="KAF0676992.1"/>
    </source>
</evidence>
<feature type="transmembrane region" description="Helical" evidence="4">
    <location>
        <begin position="376"/>
        <end position="397"/>
    </location>
</feature>
<organism evidence="5 6">
    <name type="scientific">Profundibacterium mesophilum KAUST100406-0324</name>
    <dbReference type="NCBI Taxonomy" id="1037889"/>
    <lineage>
        <taxon>Bacteria</taxon>
        <taxon>Pseudomonadati</taxon>
        <taxon>Pseudomonadota</taxon>
        <taxon>Alphaproteobacteria</taxon>
        <taxon>Rhodobacterales</taxon>
        <taxon>Roseobacteraceae</taxon>
        <taxon>Profundibacterium</taxon>
    </lineage>
</organism>